<dbReference type="OrthoDB" id="2289760at2759"/>
<proteinExistence type="predicted"/>
<evidence type="ECO:0000313" key="1">
    <source>
        <dbReference type="EMBL" id="KAG2204975.1"/>
    </source>
</evidence>
<sequence>MSSYGGYNQYPPQPGMYGQQPLITNYPASNYYNGGGMMGGYYPNTAGYMTQGYGGAYGTVGGAYGGGYGGYGANGYLPYKQSTLRTIYNRLRHGSSYGNYPYYNQSGYPQQMGYEYGGRHHHRGSYIDYN</sequence>
<name>A0A8H7R7D1_9FUNG</name>
<evidence type="ECO:0000313" key="2">
    <source>
        <dbReference type="Proteomes" id="UP000603453"/>
    </source>
</evidence>
<accession>A0A8H7R7D1</accession>
<dbReference type="Proteomes" id="UP000603453">
    <property type="component" value="Unassembled WGS sequence"/>
</dbReference>
<organism evidence="1 2">
    <name type="scientific">Mucor saturninus</name>
    <dbReference type="NCBI Taxonomy" id="64648"/>
    <lineage>
        <taxon>Eukaryota</taxon>
        <taxon>Fungi</taxon>
        <taxon>Fungi incertae sedis</taxon>
        <taxon>Mucoromycota</taxon>
        <taxon>Mucoromycotina</taxon>
        <taxon>Mucoromycetes</taxon>
        <taxon>Mucorales</taxon>
        <taxon>Mucorineae</taxon>
        <taxon>Mucoraceae</taxon>
        <taxon>Mucor</taxon>
    </lineage>
</organism>
<reference evidence="1" key="1">
    <citation type="submission" date="2020-12" db="EMBL/GenBank/DDBJ databases">
        <title>Metabolic potential, ecology and presence of endohyphal bacteria is reflected in genomic diversity of Mucoromycotina.</title>
        <authorList>
            <person name="Muszewska A."/>
            <person name="Okrasinska A."/>
            <person name="Steczkiewicz K."/>
            <person name="Drgas O."/>
            <person name="Orlowska M."/>
            <person name="Perlinska-Lenart U."/>
            <person name="Aleksandrzak-Piekarczyk T."/>
            <person name="Szatraj K."/>
            <person name="Zielenkiewicz U."/>
            <person name="Pilsyk S."/>
            <person name="Malc E."/>
            <person name="Mieczkowski P."/>
            <person name="Kruszewska J.S."/>
            <person name="Biernat P."/>
            <person name="Pawlowska J."/>
        </authorList>
    </citation>
    <scope>NUCLEOTIDE SEQUENCE</scope>
    <source>
        <strain evidence="1">WA0000017839</strain>
    </source>
</reference>
<keyword evidence="2" id="KW-1185">Reference proteome</keyword>
<gene>
    <name evidence="1" type="ORF">INT47_002599</name>
</gene>
<dbReference type="EMBL" id="JAEPRD010000040">
    <property type="protein sequence ID" value="KAG2204975.1"/>
    <property type="molecule type" value="Genomic_DNA"/>
</dbReference>
<protein>
    <submittedName>
        <fullName evidence="1">Uncharacterized protein</fullName>
    </submittedName>
</protein>
<dbReference type="AlphaFoldDB" id="A0A8H7R7D1"/>
<comment type="caution">
    <text evidence="1">The sequence shown here is derived from an EMBL/GenBank/DDBJ whole genome shotgun (WGS) entry which is preliminary data.</text>
</comment>